<dbReference type="EMBL" id="RQHW01000013">
    <property type="protein sequence ID" value="TGN20359.1"/>
    <property type="molecule type" value="Genomic_DNA"/>
</dbReference>
<feature type="transmembrane region" description="Helical" evidence="1">
    <location>
        <begin position="241"/>
        <end position="258"/>
    </location>
</feature>
<sequence>MHSLSVLEKLKLYIFSVFILSIANLHCTGTYQNQIEAKNGILDLTSADYDAQNIIKLSGEWKLYWKQFVTPKIISLSPPNSERKFILKHSPSVWNDTQFFDETIGSYGYASYVIEVKLREKTSNLALYIPDIGTSYEMYVNGELLASAGKVGVSENESVAKYKPQIVLLPEGEQFDIVIHVSNYTNLWGGYWYPILFGKAETIIQRKQVQSAMSVAVCIAAMLMACYNLIFYSFRRKDPTPLLFAIHCILILLRTLTTGERLGHLLFDFISWEILNRIEYFSVFCSGPVLYAFLYRFVPNEFWKRYGLYFNLPIYTMCFLTVVAPNYVYASFLNPMLVYIFFTVIPGWMIFLLVGIVKKQKSAWVLLMGYTGLMAANINDILFTFGILDSFYMIPYGQIFLIISHSVLISKRFSNSLNESEDLSRQMKSLVTSTQKIMSSSNYTTATKSDPHYQT</sequence>
<dbReference type="OrthoDB" id="344288at2"/>
<evidence type="ECO:0000259" key="2">
    <source>
        <dbReference type="Pfam" id="PF07695"/>
    </source>
</evidence>
<feature type="transmembrane region" description="Helical" evidence="1">
    <location>
        <begin position="212"/>
        <end position="234"/>
    </location>
</feature>
<feature type="transmembrane region" description="Helical" evidence="1">
    <location>
        <begin position="364"/>
        <end position="385"/>
    </location>
</feature>
<comment type="caution">
    <text evidence="3">The sequence shown here is derived from an EMBL/GenBank/DDBJ whole genome shotgun (WGS) entry which is preliminary data.</text>
</comment>
<keyword evidence="4" id="KW-1185">Reference proteome</keyword>
<keyword evidence="1" id="KW-0472">Membrane</keyword>
<protein>
    <submittedName>
        <fullName evidence="3">Membrane protein</fullName>
    </submittedName>
</protein>
<name>A0A4R9M546_9LEPT</name>
<feature type="transmembrane region" description="Helical" evidence="1">
    <location>
        <begin position="336"/>
        <end position="357"/>
    </location>
</feature>
<dbReference type="Pfam" id="PF07695">
    <property type="entry name" value="7TMR-DISM_7TM"/>
    <property type="match status" value="1"/>
</dbReference>
<dbReference type="InterPro" id="IPR011623">
    <property type="entry name" value="7TMR_DISM_rcpt_extracell_dom1"/>
</dbReference>
<evidence type="ECO:0000313" key="3">
    <source>
        <dbReference type="EMBL" id="TGN20359.1"/>
    </source>
</evidence>
<accession>A0A4R9M546</accession>
<feature type="transmembrane region" description="Helical" evidence="1">
    <location>
        <begin position="278"/>
        <end position="298"/>
    </location>
</feature>
<dbReference type="Proteomes" id="UP000298058">
    <property type="component" value="Unassembled WGS sequence"/>
</dbReference>
<feature type="domain" description="7TM-DISM receptor extracellular" evidence="2">
    <location>
        <begin position="219"/>
        <end position="410"/>
    </location>
</feature>
<dbReference type="RefSeq" id="WP_135759223.1">
    <property type="nucleotide sequence ID" value="NZ_RQHW01000013.1"/>
</dbReference>
<reference evidence="3" key="1">
    <citation type="journal article" date="2019" name="PLoS Negl. Trop. Dis.">
        <title>Revisiting the worldwide diversity of Leptospira species in the environment.</title>
        <authorList>
            <person name="Vincent A.T."/>
            <person name="Schiettekatte O."/>
            <person name="Bourhy P."/>
            <person name="Veyrier F.J."/>
            <person name="Picardeau M."/>
        </authorList>
    </citation>
    <scope>NUCLEOTIDE SEQUENCE [LARGE SCALE GENOMIC DNA]</scope>
    <source>
        <strain evidence="3">201300427</strain>
    </source>
</reference>
<gene>
    <name evidence="3" type="ORF">EHS15_03880</name>
</gene>
<dbReference type="SUPFAM" id="SSF49785">
    <property type="entry name" value="Galactose-binding domain-like"/>
    <property type="match status" value="1"/>
</dbReference>
<keyword evidence="1" id="KW-1133">Transmembrane helix</keyword>
<proteinExistence type="predicted"/>
<dbReference type="InterPro" id="IPR008979">
    <property type="entry name" value="Galactose-bd-like_sf"/>
</dbReference>
<evidence type="ECO:0000313" key="4">
    <source>
        <dbReference type="Proteomes" id="UP000298058"/>
    </source>
</evidence>
<organism evidence="3 4">
    <name type="scientific">Leptospira idonii</name>
    <dbReference type="NCBI Taxonomy" id="1193500"/>
    <lineage>
        <taxon>Bacteria</taxon>
        <taxon>Pseudomonadati</taxon>
        <taxon>Spirochaetota</taxon>
        <taxon>Spirochaetia</taxon>
        <taxon>Leptospirales</taxon>
        <taxon>Leptospiraceae</taxon>
        <taxon>Leptospira</taxon>
    </lineage>
</organism>
<keyword evidence="1" id="KW-0812">Transmembrane</keyword>
<dbReference type="AlphaFoldDB" id="A0A4R9M546"/>
<feature type="transmembrane region" description="Helical" evidence="1">
    <location>
        <begin position="310"/>
        <end position="330"/>
    </location>
</feature>
<evidence type="ECO:0000256" key="1">
    <source>
        <dbReference type="SAM" id="Phobius"/>
    </source>
</evidence>
<feature type="transmembrane region" description="Helical" evidence="1">
    <location>
        <begin position="391"/>
        <end position="409"/>
    </location>
</feature>